<dbReference type="EMBL" id="LAZR01000924">
    <property type="protein sequence ID" value="KKN54535.1"/>
    <property type="molecule type" value="Genomic_DNA"/>
</dbReference>
<gene>
    <name evidence="1" type="ORF">LCGC14_0591270</name>
</gene>
<reference evidence="1" key="1">
    <citation type="journal article" date="2015" name="Nature">
        <title>Complex archaea that bridge the gap between prokaryotes and eukaryotes.</title>
        <authorList>
            <person name="Spang A."/>
            <person name="Saw J.H."/>
            <person name="Jorgensen S.L."/>
            <person name="Zaremba-Niedzwiedzka K."/>
            <person name="Martijn J."/>
            <person name="Lind A.E."/>
            <person name="van Eijk R."/>
            <person name="Schleper C."/>
            <person name="Guy L."/>
            <person name="Ettema T.J."/>
        </authorList>
    </citation>
    <scope>NUCLEOTIDE SEQUENCE</scope>
</reference>
<dbReference type="AlphaFoldDB" id="A0A0F9RDA9"/>
<proteinExistence type="predicted"/>
<evidence type="ECO:0000313" key="1">
    <source>
        <dbReference type="EMBL" id="KKN54535.1"/>
    </source>
</evidence>
<protein>
    <submittedName>
        <fullName evidence="1">Uncharacterized protein</fullName>
    </submittedName>
</protein>
<sequence>MYTDFNYKTKKALKQAVTEGKQITAFQPGLGTMPLNGIIYLEGPHYPASHTWYAQAELKDGVIVKVT</sequence>
<accession>A0A0F9RDA9</accession>
<name>A0A0F9RDA9_9ZZZZ</name>
<organism evidence="1">
    <name type="scientific">marine sediment metagenome</name>
    <dbReference type="NCBI Taxonomy" id="412755"/>
    <lineage>
        <taxon>unclassified sequences</taxon>
        <taxon>metagenomes</taxon>
        <taxon>ecological metagenomes</taxon>
    </lineage>
</organism>
<comment type="caution">
    <text evidence="1">The sequence shown here is derived from an EMBL/GenBank/DDBJ whole genome shotgun (WGS) entry which is preliminary data.</text>
</comment>